<evidence type="ECO:0000313" key="17">
    <source>
        <dbReference type="EMBL" id="CAB1443597.1"/>
    </source>
</evidence>
<dbReference type="InterPro" id="IPR036236">
    <property type="entry name" value="Znf_C2H2_sf"/>
</dbReference>
<evidence type="ECO:0000256" key="14">
    <source>
        <dbReference type="PROSITE-ProRule" id="PRU00042"/>
    </source>
</evidence>
<keyword evidence="5 14" id="KW-0863">Zinc-finger</keyword>
<sequence>MVRSQTLWGVKPRPGDLVLLNATRPHVLALSLVSCVENMCLKPVCGRIMGTTCSTTETCAPSSVWMWNCARMWTRCSSRDEELCVAGTELPPDRTVLLFFGHWFPALTCHRVGSERKCLTSRRRTVSGPLSLSLSMGEEKPDTLDFVKDFQEYLSQQTQHVNMISGSVSGVKEADELPADCSQNGLDHPTVDMSLEDSSGILVDGFERTYDGKLKCRYCNYATRGTARLIEHIRIHTGEKPHRCHLCPFASAYERHLEAHMRSHTGEKPYKCELCSFRCSDRSNLSHHRRRRHKLLPMKGARSLSHKKMLSVLQKKASSLGYGRRLLINFSPPSMVVHKADNVNDFSHELPHLRQETYGNQSGAVEDGLATNQNHIPHDMIMDNPLNQLSTLAGQLASLPAESQALTQPPMSPGAESIVDEKPFLLQPPHTSTAPGDVTASVARASSLSPITPEPRAPPHSHCSPGGGLCSEHSGRTSTPSVSNSQPSTPAPGLSAPLQDHHTLHHCQHCDIYFPDNILYTIHMGCHGYENPFQCNICGYKCKSKYDFACHFARGQHK</sequence>
<keyword evidence="4" id="KW-0677">Repeat</keyword>
<keyword evidence="8" id="KW-0238">DNA-binding</keyword>
<feature type="region of interest" description="Disordered" evidence="15">
    <location>
        <begin position="445"/>
        <end position="497"/>
    </location>
</feature>
<dbReference type="FunFam" id="3.30.160.60:FF:000402">
    <property type="entry name" value="IKAROS family zinc finger 5"/>
    <property type="match status" value="1"/>
</dbReference>
<dbReference type="PROSITE" id="PS50157">
    <property type="entry name" value="ZINC_FINGER_C2H2_2"/>
    <property type="match status" value="3"/>
</dbReference>
<evidence type="ECO:0000256" key="11">
    <source>
        <dbReference type="ARBA" id="ARBA00038390"/>
    </source>
</evidence>
<evidence type="ECO:0000256" key="13">
    <source>
        <dbReference type="ARBA" id="ARBA00043251"/>
    </source>
</evidence>
<evidence type="ECO:0000256" key="12">
    <source>
        <dbReference type="ARBA" id="ARBA00040442"/>
    </source>
</evidence>
<dbReference type="PROSITE" id="PS51257">
    <property type="entry name" value="PROKAR_LIPOPROTEIN"/>
    <property type="match status" value="1"/>
</dbReference>
<dbReference type="InterPro" id="IPR050589">
    <property type="entry name" value="Ikaros_C2H2-ZF"/>
</dbReference>
<comment type="subcellular location">
    <subcellularLocation>
        <location evidence="1">Nucleus</location>
    </subcellularLocation>
</comment>
<evidence type="ECO:0000256" key="5">
    <source>
        <dbReference type="ARBA" id="ARBA00022771"/>
    </source>
</evidence>
<evidence type="ECO:0000256" key="3">
    <source>
        <dbReference type="ARBA" id="ARBA00022723"/>
    </source>
</evidence>
<comment type="similarity">
    <text evidence="11">Belongs to the Ikaros C2H2-type zinc-finger protein family.</text>
</comment>
<evidence type="ECO:0000256" key="9">
    <source>
        <dbReference type="ARBA" id="ARBA00023163"/>
    </source>
</evidence>
<dbReference type="GO" id="GO:0006357">
    <property type="term" value="P:regulation of transcription by RNA polymerase II"/>
    <property type="evidence" value="ECO:0007669"/>
    <property type="project" value="TreeGrafter"/>
</dbReference>
<dbReference type="SUPFAM" id="SSF57667">
    <property type="entry name" value="beta-beta-alpha zinc fingers"/>
    <property type="match status" value="3"/>
</dbReference>
<protein>
    <recommendedName>
        <fullName evidence="12">Zinc finger protein Pegasus</fullName>
    </recommendedName>
    <alternativeName>
        <fullName evidence="13">Ikaros family zinc finger protein 5</fullName>
    </alternativeName>
</protein>
<dbReference type="FunFam" id="3.30.160.60:FF:001097">
    <property type="entry name" value="IKAROS family zinc finger 5"/>
    <property type="match status" value="1"/>
</dbReference>
<keyword evidence="2" id="KW-0678">Repressor</keyword>
<evidence type="ECO:0000256" key="4">
    <source>
        <dbReference type="ARBA" id="ARBA00022737"/>
    </source>
</evidence>
<dbReference type="EMBL" id="CADEAL010003135">
    <property type="protein sequence ID" value="CAB1443597.1"/>
    <property type="molecule type" value="Genomic_DNA"/>
</dbReference>
<evidence type="ECO:0000256" key="1">
    <source>
        <dbReference type="ARBA" id="ARBA00004123"/>
    </source>
</evidence>
<reference evidence="17" key="1">
    <citation type="submission" date="2020-03" db="EMBL/GenBank/DDBJ databases">
        <authorList>
            <person name="Weist P."/>
        </authorList>
    </citation>
    <scope>NUCLEOTIDE SEQUENCE</scope>
</reference>
<evidence type="ECO:0000256" key="15">
    <source>
        <dbReference type="SAM" id="MobiDB-lite"/>
    </source>
</evidence>
<feature type="domain" description="C2H2-type" evidence="16">
    <location>
        <begin position="242"/>
        <end position="269"/>
    </location>
</feature>
<dbReference type="GO" id="GO:0000978">
    <property type="term" value="F:RNA polymerase II cis-regulatory region sequence-specific DNA binding"/>
    <property type="evidence" value="ECO:0007669"/>
    <property type="project" value="TreeGrafter"/>
</dbReference>
<dbReference type="Gene3D" id="3.30.160.60">
    <property type="entry name" value="Classic Zinc Finger"/>
    <property type="match status" value="3"/>
</dbReference>
<evidence type="ECO:0000256" key="10">
    <source>
        <dbReference type="ARBA" id="ARBA00023242"/>
    </source>
</evidence>
<keyword evidence="9" id="KW-0804">Transcription</keyword>
<dbReference type="GO" id="GO:0003700">
    <property type="term" value="F:DNA-binding transcription factor activity"/>
    <property type="evidence" value="ECO:0007669"/>
    <property type="project" value="TreeGrafter"/>
</dbReference>
<evidence type="ECO:0000256" key="7">
    <source>
        <dbReference type="ARBA" id="ARBA00023015"/>
    </source>
</evidence>
<dbReference type="PROSITE" id="PS00028">
    <property type="entry name" value="ZINC_FINGER_C2H2_1"/>
    <property type="match status" value="3"/>
</dbReference>
<feature type="domain" description="C2H2-type" evidence="16">
    <location>
        <begin position="270"/>
        <end position="293"/>
    </location>
</feature>
<keyword evidence="18" id="KW-1185">Reference proteome</keyword>
<name>A0A9N7V5Y4_PLEPL</name>
<dbReference type="SMART" id="SM00355">
    <property type="entry name" value="ZnF_C2H2"/>
    <property type="match status" value="5"/>
</dbReference>
<dbReference type="Proteomes" id="UP001153269">
    <property type="component" value="Unassembled WGS sequence"/>
</dbReference>
<dbReference type="InterPro" id="IPR013087">
    <property type="entry name" value="Znf_C2H2_type"/>
</dbReference>
<evidence type="ECO:0000259" key="16">
    <source>
        <dbReference type="PROSITE" id="PS50157"/>
    </source>
</evidence>
<keyword evidence="3" id="KW-0479">Metal-binding</keyword>
<evidence type="ECO:0000256" key="2">
    <source>
        <dbReference type="ARBA" id="ARBA00022491"/>
    </source>
</evidence>
<gene>
    <name evidence="17" type="ORF">PLEPLA_LOCUS31313</name>
</gene>
<dbReference type="FunFam" id="3.30.160.60:FF:000924">
    <property type="entry name" value="IKAROS family zinc finger 5"/>
    <property type="match status" value="1"/>
</dbReference>
<evidence type="ECO:0000256" key="6">
    <source>
        <dbReference type="ARBA" id="ARBA00022833"/>
    </source>
</evidence>
<dbReference type="PANTHER" id="PTHR24404">
    <property type="entry name" value="ZINC FINGER PROTEIN"/>
    <property type="match status" value="1"/>
</dbReference>
<accession>A0A9N7V5Y4</accession>
<dbReference type="PANTHER" id="PTHR24404:SF55">
    <property type="entry name" value="ZINC FINGER PROTEIN PEGASUS"/>
    <property type="match status" value="1"/>
</dbReference>
<feature type="domain" description="C2H2-type" evidence="16">
    <location>
        <begin position="214"/>
        <end position="241"/>
    </location>
</feature>
<feature type="compositionally biased region" description="Polar residues" evidence="15">
    <location>
        <begin position="476"/>
        <end position="488"/>
    </location>
</feature>
<dbReference type="AlphaFoldDB" id="A0A9N7V5Y4"/>
<evidence type="ECO:0000313" key="18">
    <source>
        <dbReference type="Proteomes" id="UP001153269"/>
    </source>
</evidence>
<dbReference type="GO" id="GO:0008270">
    <property type="term" value="F:zinc ion binding"/>
    <property type="evidence" value="ECO:0007669"/>
    <property type="project" value="UniProtKB-KW"/>
</dbReference>
<keyword evidence="7" id="KW-0805">Transcription regulation</keyword>
<keyword evidence="6" id="KW-0862">Zinc</keyword>
<keyword evidence="10" id="KW-0539">Nucleus</keyword>
<comment type="caution">
    <text evidence="17">The sequence shown here is derived from an EMBL/GenBank/DDBJ whole genome shotgun (WGS) entry which is preliminary data.</text>
</comment>
<proteinExistence type="inferred from homology"/>
<evidence type="ECO:0000256" key="8">
    <source>
        <dbReference type="ARBA" id="ARBA00023125"/>
    </source>
</evidence>
<organism evidence="17 18">
    <name type="scientific">Pleuronectes platessa</name>
    <name type="common">European plaice</name>
    <dbReference type="NCBI Taxonomy" id="8262"/>
    <lineage>
        <taxon>Eukaryota</taxon>
        <taxon>Metazoa</taxon>
        <taxon>Chordata</taxon>
        <taxon>Craniata</taxon>
        <taxon>Vertebrata</taxon>
        <taxon>Euteleostomi</taxon>
        <taxon>Actinopterygii</taxon>
        <taxon>Neopterygii</taxon>
        <taxon>Teleostei</taxon>
        <taxon>Neoteleostei</taxon>
        <taxon>Acanthomorphata</taxon>
        <taxon>Carangaria</taxon>
        <taxon>Pleuronectiformes</taxon>
        <taxon>Pleuronectoidei</taxon>
        <taxon>Pleuronectidae</taxon>
        <taxon>Pleuronectes</taxon>
    </lineage>
</organism>
<dbReference type="GO" id="GO:0005634">
    <property type="term" value="C:nucleus"/>
    <property type="evidence" value="ECO:0007669"/>
    <property type="project" value="UniProtKB-SubCell"/>
</dbReference>